<dbReference type="AlphaFoldDB" id="Q8EL76"/>
<proteinExistence type="predicted"/>
<dbReference type="RefSeq" id="WP_011067752.1">
    <property type="nucleotide sequence ID" value="NC_004193.1"/>
</dbReference>
<evidence type="ECO:0000313" key="2">
    <source>
        <dbReference type="EMBL" id="BAC15311.1"/>
    </source>
</evidence>
<gene>
    <name evidence="2" type="ordered locus">OB3355</name>
</gene>
<dbReference type="InterPro" id="IPR024976">
    <property type="entry name" value="DUF3885"/>
</dbReference>
<reference evidence="2 3" key="1">
    <citation type="journal article" date="2001" name="FEMS Microbiol. Lett.">
        <title>Oceanobacillus iheyensis gen. nov., sp. nov., a deep-sea extremely halotolerant and alkaliphilic species isolated from a depth of 1050 m on the Iheya Ridge.</title>
        <authorList>
            <person name="Lu J."/>
            <person name="Nogi Y."/>
            <person name="Takami H."/>
        </authorList>
    </citation>
    <scope>NUCLEOTIDE SEQUENCE [LARGE SCALE GENOMIC DNA]</scope>
    <source>
        <strain evidence="3">DSM 14371 / CIP 107618 / JCM 11309 / KCTC 3954 / HTE831</strain>
    </source>
</reference>
<dbReference type="eggNOG" id="ENOG502ZC9V">
    <property type="taxonomic scope" value="Bacteria"/>
</dbReference>
<feature type="domain" description="DUF3885" evidence="1">
    <location>
        <begin position="3"/>
        <end position="204"/>
    </location>
</feature>
<evidence type="ECO:0000259" key="1">
    <source>
        <dbReference type="Pfam" id="PF13021"/>
    </source>
</evidence>
<sequence length="215" mass="25771">MKLNEYMANTFPNLELRPALFYSWDIGIRFELGVNYDSDNVYYNCPYLIGVYHRAITLFNTLHLPDDDLYVVVDVDDFADSTAFEKRYNVFSKYVKQKSKLYTLQQITLPYIYPVGNEDRDYKTHRFYLKCKTADIKYIQMIKAICNQDMGMKPNIFHRIYFINIRTNTIFHIYDDRGCDVIAVKPKTIEHVYKGYNDWILDYDRAEIEKVFNRE</sequence>
<dbReference type="STRING" id="221109.gene:10735607"/>
<protein>
    <submittedName>
        <fullName evidence="2">Hypothetical conserved protein</fullName>
    </submittedName>
</protein>
<reference evidence="2 3" key="2">
    <citation type="journal article" date="2002" name="Nucleic Acids Res.">
        <title>Genome sequence of Oceanobacillus iheyensis isolated from the Iheya Ridge and its unexpected adaptive capabilities to extreme environments.</title>
        <authorList>
            <person name="Takami H."/>
            <person name="Takaki Y."/>
            <person name="Uchiyama I."/>
        </authorList>
    </citation>
    <scope>NUCLEOTIDE SEQUENCE [LARGE SCALE GENOMIC DNA]</scope>
    <source>
        <strain evidence="3">DSM 14371 / CIP 107618 / JCM 11309 / KCTC 3954 / HTE831</strain>
    </source>
</reference>
<dbReference type="EMBL" id="BA000028">
    <property type="protein sequence ID" value="BAC15311.1"/>
    <property type="molecule type" value="Genomic_DNA"/>
</dbReference>
<name>Q8EL76_OCEIH</name>
<dbReference type="Pfam" id="PF13021">
    <property type="entry name" value="DUF3885"/>
    <property type="match status" value="1"/>
</dbReference>
<organism evidence="2 3">
    <name type="scientific">Oceanobacillus iheyensis (strain DSM 14371 / CIP 107618 / JCM 11309 / KCTC 3954 / HTE831)</name>
    <dbReference type="NCBI Taxonomy" id="221109"/>
    <lineage>
        <taxon>Bacteria</taxon>
        <taxon>Bacillati</taxon>
        <taxon>Bacillota</taxon>
        <taxon>Bacilli</taxon>
        <taxon>Bacillales</taxon>
        <taxon>Bacillaceae</taxon>
        <taxon>Oceanobacillus</taxon>
    </lineage>
</organism>
<keyword evidence="3" id="KW-1185">Reference proteome</keyword>
<accession>Q8EL76</accession>
<dbReference type="Proteomes" id="UP000000822">
    <property type="component" value="Chromosome"/>
</dbReference>
<dbReference type="HOGENOM" id="CLU_077093_1_0_9"/>
<evidence type="ECO:0000313" key="3">
    <source>
        <dbReference type="Proteomes" id="UP000000822"/>
    </source>
</evidence>
<dbReference type="KEGG" id="oih:OB3355"/>